<feature type="region of interest" description="Disordered" evidence="1">
    <location>
        <begin position="132"/>
        <end position="173"/>
    </location>
</feature>
<evidence type="ECO:0000313" key="3">
    <source>
        <dbReference type="Proteomes" id="UP000655225"/>
    </source>
</evidence>
<accession>A0A834ZNN3</accession>
<feature type="compositionally biased region" description="Polar residues" evidence="1">
    <location>
        <begin position="132"/>
        <end position="148"/>
    </location>
</feature>
<dbReference type="AlphaFoldDB" id="A0A834ZNN3"/>
<protein>
    <submittedName>
        <fullName evidence="2">Uncharacterized protein</fullName>
    </submittedName>
</protein>
<reference evidence="2 3" key="1">
    <citation type="submission" date="2020-04" db="EMBL/GenBank/DDBJ databases">
        <title>Plant Genome Project.</title>
        <authorList>
            <person name="Zhang R.-G."/>
        </authorList>
    </citation>
    <scope>NUCLEOTIDE SEQUENCE [LARGE SCALE GENOMIC DNA]</scope>
    <source>
        <strain evidence="2">YNK0</strain>
        <tissue evidence="2">Leaf</tissue>
    </source>
</reference>
<keyword evidence="3" id="KW-1185">Reference proteome</keyword>
<evidence type="ECO:0000256" key="1">
    <source>
        <dbReference type="SAM" id="MobiDB-lite"/>
    </source>
</evidence>
<dbReference type="EMBL" id="JABCRI010000003">
    <property type="protein sequence ID" value="KAF8408990.1"/>
    <property type="molecule type" value="Genomic_DNA"/>
</dbReference>
<dbReference type="Proteomes" id="UP000655225">
    <property type="component" value="Unassembled WGS sequence"/>
</dbReference>
<dbReference type="OrthoDB" id="740418at2759"/>
<proteinExistence type="predicted"/>
<evidence type="ECO:0000313" key="2">
    <source>
        <dbReference type="EMBL" id="KAF8408990.1"/>
    </source>
</evidence>
<organism evidence="2 3">
    <name type="scientific">Tetracentron sinense</name>
    <name type="common">Spur-leaf</name>
    <dbReference type="NCBI Taxonomy" id="13715"/>
    <lineage>
        <taxon>Eukaryota</taxon>
        <taxon>Viridiplantae</taxon>
        <taxon>Streptophyta</taxon>
        <taxon>Embryophyta</taxon>
        <taxon>Tracheophyta</taxon>
        <taxon>Spermatophyta</taxon>
        <taxon>Magnoliopsida</taxon>
        <taxon>Trochodendrales</taxon>
        <taxon>Trochodendraceae</taxon>
        <taxon>Tetracentron</taxon>
    </lineage>
</organism>
<comment type="caution">
    <text evidence="2">The sequence shown here is derived from an EMBL/GenBank/DDBJ whole genome shotgun (WGS) entry which is preliminary data.</text>
</comment>
<dbReference type="OMA" id="WILENIW"/>
<name>A0A834ZNN3_TETSI</name>
<gene>
    <name evidence="2" type="ORF">HHK36_005061</name>
</gene>
<sequence length="217" mass="23576">MAIELEYHATPEALLENVWANFIAGTATDGGTGKTTELSQSWNELHRLDGRDGSMELLQRLPSLGRRISMGAESWEELLNGIIPINNLGPSGNLDSECSGASSASKPNLGRVEKIVAEAIRGTHSGQDLNCTSTSSQASNARKQNSFPCTFPGCRGTSSNPRKRASRKRNENAETIVIEPPAWKRLASIEEIPRNEFDVLVFQDLGSDYLESLLSSS</sequence>